<organism evidence="1 2">
    <name type="scientific">Aromia moschata</name>
    <dbReference type="NCBI Taxonomy" id="1265417"/>
    <lineage>
        <taxon>Eukaryota</taxon>
        <taxon>Metazoa</taxon>
        <taxon>Ecdysozoa</taxon>
        <taxon>Arthropoda</taxon>
        <taxon>Hexapoda</taxon>
        <taxon>Insecta</taxon>
        <taxon>Pterygota</taxon>
        <taxon>Neoptera</taxon>
        <taxon>Endopterygota</taxon>
        <taxon>Coleoptera</taxon>
        <taxon>Polyphaga</taxon>
        <taxon>Cucujiformia</taxon>
        <taxon>Chrysomeloidea</taxon>
        <taxon>Cerambycidae</taxon>
        <taxon>Cerambycinae</taxon>
        <taxon>Callichromatini</taxon>
        <taxon>Aromia</taxon>
    </lineage>
</organism>
<dbReference type="Gene3D" id="3.30.420.10">
    <property type="entry name" value="Ribonuclease H-like superfamily/Ribonuclease H"/>
    <property type="match status" value="1"/>
</dbReference>
<dbReference type="PANTHER" id="PTHR33939:SF1">
    <property type="entry name" value="DUF4371 DOMAIN-CONTAINING PROTEIN"/>
    <property type="match status" value="1"/>
</dbReference>
<evidence type="ECO:0000313" key="2">
    <source>
        <dbReference type="Proteomes" id="UP001162162"/>
    </source>
</evidence>
<evidence type="ECO:0008006" key="3">
    <source>
        <dbReference type="Google" id="ProtNLM"/>
    </source>
</evidence>
<evidence type="ECO:0000313" key="1">
    <source>
        <dbReference type="EMBL" id="KAJ8940711.1"/>
    </source>
</evidence>
<keyword evidence="2" id="KW-1185">Reference proteome</keyword>
<dbReference type="AlphaFoldDB" id="A0AAV8XQ84"/>
<gene>
    <name evidence="1" type="ORF">NQ318_009114</name>
</gene>
<protein>
    <recommendedName>
        <fullName evidence="3">Transposase</fullName>
    </recommendedName>
</protein>
<dbReference type="EMBL" id="JAPWTK010000414">
    <property type="protein sequence ID" value="KAJ8940711.1"/>
    <property type="molecule type" value="Genomic_DNA"/>
</dbReference>
<dbReference type="PANTHER" id="PTHR33939">
    <property type="entry name" value="PROTEIN CBG22215"/>
    <property type="match status" value="1"/>
</dbReference>
<dbReference type="Proteomes" id="UP001162162">
    <property type="component" value="Unassembled WGS sequence"/>
</dbReference>
<dbReference type="InterPro" id="IPR036397">
    <property type="entry name" value="RNaseH_sf"/>
</dbReference>
<accession>A0AAV8XQ84</accession>
<proteinExistence type="predicted"/>
<dbReference type="GO" id="GO:0003676">
    <property type="term" value="F:nucleic acid binding"/>
    <property type="evidence" value="ECO:0007669"/>
    <property type="project" value="InterPro"/>
</dbReference>
<comment type="caution">
    <text evidence="1">The sequence shown here is derived from an EMBL/GenBank/DDBJ whole genome shotgun (WGS) entry which is preliminary data.</text>
</comment>
<reference evidence="1" key="1">
    <citation type="journal article" date="2023" name="Insect Mol. Biol.">
        <title>Genome sequencing provides insights into the evolution of gene families encoding plant cell wall-degrading enzymes in longhorned beetles.</title>
        <authorList>
            <person name="Shin N.R."/>
            <person name="Okamura Y."/>
            <person name="Kirsch R."/>
            <person name="Pauchet Y."/>
        </authorList>
    </citation>
    <scope>NUCLEOTIDE SEQUENCE</scope>
    <source>
        <strain evidence="1">AMC_N1</strain>
    </source>
</reference>
<sequence>MESRRIVELRQEYLRKIKGYRDSNRTLIYLDETWFDTHDVVKYGWVDDTKNCSLNTPCSRGKRVIILHAGSKDGFVPNALLLSAKNITKSSADYHEDMTADLFEKWFVEQLLPNIPPNSLF</sequence>
<name>A0AAV8XQ84_9CUCU</name>